<dbReference type="AlphaFoldDB" id="A0A9P5MXV9"/>
<evidence type="ECO:0000256" key="3">
    <source>
        <dbReference type="ARBA" id="ARBA00005043"/>
    </source>
</evidence>
<dbReference type="GO" id="GO:0008023">
    <property type="term" value="C:transcription elongation factor complex"/>
    <property type="evidence" value="ECO:0007669"/>
    <property type="project" value="TreeGrafter"/>
</dbReference>
<dbReference type="Proteomes" id="UP000759537">
    <property type="component" value="Unassembled WGS sequence"/>
</dbReference>
<dbReference type="CDD" id="cd19494">
    <property type="entry name" value="Elp4"/>
    <property type="match status" value="1"/>
</dbReference>
<keyword evidence="8" id="KW-0539">Nucleus</keyword>
<dbReference type="GO" id="GO:0005737">
    <property type="term" value="C:cytoplasm"/>
    <property type="evidence" value="ECO:0007669"/>
    <property type="project" value="UniProtKB-SubCell"/>
</dbReference>
<dbReference type="GO" id="GO:0033588">
    <property type="term" value="C:elongator holoenzyme complex"/>
    <property type="evidence" value="ECO:0007669"/>
    <property type="project" value="InterPro"/>
</dbReference>
<dbReference type="InterPro" id="IPR027417">
    <property type="entry name" value="P-loop_NTPase"/>
</dbReference>
<dbReference type="EMBL" id="WHVB01000007">
    <property type="protein sequence ID" value="KAF8481217.1"/>
    <property type="molecule type" value="Genomic_DNA"/>
</dbReference>
<protein>
    <recommendedName>
        <fullName evidence="5">Elongator complex protein 4</fullName>
    </recommendedName>
</protein>
<keyword evidence="7" id="KW-0819">tRNA processing</keyword>
<gene>
    <name evidence="9" type="ORF">DFH94DRAFT_629368</name>
</gene>
<organism evidence="9 10">
    <name type="scientific">Russula ochroleuca</name>
    <dbReference type="NCBI Taxonomy" id="152965"/>
    <lineage>
        <taxon>Eukaryota</taxon>
        <taxon>Fungi</taxon>
        <taxon>Dikarya</taxon>
        <taxon>Basidiomycota</taxon>
        <taxon>Agaricomycotina</taxon>
        <taxon>Agaricomycetes</taxon>
        <taxon>Russulales</taxon>
        <taxon>Russulaceae</taxon>
        <taxon>Russula</taxon>
    </lineage>
</organism>
<proteinExistence type="inferred from homology"/>
<reference evidence="9" key="1">
    <citation type="submission" date="2019-10" db="EMBL/GenBank/DDBJ databases">
        <authorList>
            <consortium name="DOE Joint Genome Institute"/>
            <person name="Kuo A."/>
            <person name="Miyauchi S."/>
            <person name="Kiss E."/>
            <person name="Drula E."/>
            <person name="Kohler A."/>
            <person name="Sanchez-Garcia M."/>
            <person name="Andreopoulos B."/>
            <person name="Barry K.W."/>
            <person name="Bonito G."/>
            <person name="Buee M."/>
            <person name="Carver A."/>
            <person name="Chen C."/>
            <person name="Cichocki N."/>
            <person name="Clum A."/>
            <person name="Culley D."/>
            <person name="Crous P.W."/>
            <person name="Fauchery L."/>
            <person name="Girlanda M."/>
            <person name="Hayes R."/>
            <person name="Keri Z."/>
            <person name="LaButti K."/>
            <person name="Lipzen A."/>
            <person name="Lombard V."/>
            <person name="Magnuson J."/>
            <person name="Maillard F."/>
            <person name="Morin E."/>
            <person name="Murat C."/>
            <person name="Nolan M."/>
            <person name="Ohm R."/>
            <person name="Pangilinan J."/>
            <person name="Pereira M."/>
            <person name="Perotto S."/>
            <person name="Peter M."/>
            <person name="Riley R."/>
            <person name="Sitrit Y."/>
            <person name="Stielow B."/>
            <person name="Szollosi G."/>
            <person name="Zifcakova L."/>
            <person name="Stursova M."/>
            <person name="Spatafora J.W."/>
            <person name="Tedersoo L."/>
            <person name="Vaario L.-M."/>
            <person name="Yamada A."/>
            <person name="Yan M."/>
            <person name="Wang P."/>
            <person name="Xu J."/>
            <person name="Bruns T."/>
            <person name="Baldrian P."/>
            <person name="Vilgalys R."/>
            <person name="Henrissat B."/>
            <person name="Grigoriev I.V."/>
            <person name="Hibbett D."/>
            <person name="Nagy L.G."/>
            <person name="Martin F.M."/>
        </authorList>
    </citation>
    <scope>NUCLEOTIDE SEQUENCE</scope>
    <source>
        <strain evidence="9">Prilba</strain>
    </source>
</reference>
<dbReference type="PANTHER" id="PTHR12896:SF1">
    <property type="entry name" value="ELONGATOR COMPLEX PROTEIN 4"/>
    <property type="match status" value="1"/>
</dbReference>
<dbReference type="PANTHER" id="PTHR12896">
    <property type="entry name" value="PAX6 NEIGHBOR PROTEIN PAXNEB"/>
    <property type="match status" value="1"/>
</dbReference>
<sequence>MSTFKRKSSSKSVGLLAATRASPFSSSTILTSSGIASLDDILGGGLPLSCSLLVIAPDTHSSYGELVQKYFVSQGLASGQKVCVIDSNPRQFVSECMWSSNGVLSPSVTTEVEDKEDGNETTKVEIAWRYEHLKPFQTTVSASKFPADDFCRAFDLTYRVPRHFLDQAIQSSQLVLLDASGDWTRLIDLVAESLGTSQDAVPVRICIPLLGSPGWGDPHPKDVLQFVYSLRTLLRRCPHACASVGLPPYMSADRWGGPGWLNKLSWLFDASVTIAGFSVDPALSLRFPSYHGSFNIRALPAPHSLLSASDKTSTLRGIATVPGSSGENNIAFKCTRKRLVFETHHLDAEGGVGERRTGTAEGERAGSNSRGLAGLEVELEGERAMEAAAAAERIRTESLTKRKQVRFRGDLI</sequence>
<dbReference type="GO" id="GO:0002098">
    <property type="term" value="P:tRNA wobble uridine modification"/>
    <property type="evidence" value="ECO:0007669"/>
    <property type="project" value="InterPro"/>
</dbReference>
<evidence type="ECO:0000313" key="10">
    <source>
        <dbReference type="Proteomes" id="UP000759537"/>
    </source>
</evidence>
<keyword evidence="10" id="KW-1185">Reference proteome</keyword>
<accession>A0A9P5MXV9</accession>
<comment type="similarity">
    <text evidence="4">Belongs to the ELP4 family.</text>
</comment>
<evidence type="ECO:0000256" key="4">
    <source>
        <dbReference type="ARBA" id="ARBA00007573"/>
    </source>
</evidence>
<evidence type="ECO:0000256" key="6">
    <source>
        <dbReference type="ARBA" id="ARBA00022490"/>
    </source>
</evidence>
<evidence type="ECO:0000256" key="1">
    <source>
        <dbReference type="ARBA" id="ARBA00004123"/>
    </source>
</evidence>
<reference evidence="9" key="2">
    <citation type="journal article" date="2020" name="Nat. Commun.">
        <title>Large-scale genome sequencing of mycorrhizal fungi provides insights into the early evolution of symbiotic traits.</title>
        <authorList>
            <person name="Miyauchi S."/>
            <person name="Kiss E."/>
            <person name="Kuo A."/>
            <person name="Drula E."/>
            <person name="Kohler A."/>
            <person name="Sanchez-Garcia M."/>
            <person name="Morin E."/>
            <person name="Andreopoulos B."/>
            <person name="Barry K.W."/>
            <person name="Bonito G."/>
            <person name="Buee M."/>
            <person name="Carver A."/>
            <person name="Chen C."/>
            <person name="Cichocki N."/>
            <person name="Clum A."/>
            <person name="Culley D."/>
            <person name="Crous P.W."/>
            <person name="Fauchery L."/>
            <person name="Girlanda M."/>
            <person name="Hayes R.D."/>
            <person name="Keri Z."/>
            <person name="LaButti K."/>
            <person name="Lipzen A."/>
            <person name="Lombard V."/>
            <person name="Magnuson J."/>
            <person name="Maillard F."/>
            <person name="Murat C."/>
            <person name="Nolan M."/>
            <person name="Ohm R.A."/>
            <person name="Pangilinan J."/>
            <person name="Pereira M.F."/>
            <person name="Perotto S."/>
            <person name="Peter M."/>
            <person name="Pfister S."/>
            <person name="Riley R."/>
            <person name="Sitrit Y."/>
            <person name="Stielow J.B."/>
            <person name="Szollosi G."/>
            <person name="Zifcakova L."/>
            <person name="Stursova M."/>
            <person name="Spatafora J.W."/>
            <person name="Tedersoo L."/>
            <person name="Vaario L.M."/>
            <person name="Yamada A."/>
            <person name="Yan M."/>
            <person name="Wang P."/>
            <person name="Xu J."/>
            <person name="Bruns T."/>
            <person name="Baldrian P."/>
            <person name="Vilgalys R."/>
            <person name="Dunand C."/>
            <person name="Henrissat B."/>
            <person name="Grigoriev I.V."/>
            <person name="Hibbett D."/>
            <person name="Nagy L.G."/>
            <person name="Martin F.M."/>
        </authorList>
    </citation>
    <scope>NUCLEOTIDE SEQUENCE</scope>
    <source>
        <strain evidence="9">Prilba</strain>
    </source>
</reference>
<dbReference type="InterPro" id="IPR008728">
    <property type="entry name" value="Elongator_complex_protein_4"/>
</dbReference>
<evidence type="ECO:0000256" key="2">
    <source>
        <dbReference type="ARBA" id="ARBA00004496"/>
    </source>
</evidence>
<evidence type="ECO:0000256" key="7">
    <source>
        <dbReference type="ARBA" id="ARBA00022694"/>
    </source>
</evidence>
<dbReference type="OrthoDB" id="289162at2759"/>
<comment type="caution">
    <text evidence="9">The sequence shown here is derived from an EMBL/GenBank/DDBJ whole genome shotgun (WGS) entry which is preliminary data.</text>
</comment>
<dbReference type="Pfam" id="PF05625">
    <property type="entry name" value="PAXNEB"/>
    <property type="match status" value="1"/>
</dbReference>
<keyword evidence="6" id="KW-0963">Cytoplasm</keyword>
<evidence type="ECO:0000313" key="9">
    <source>
        <dbReference type="EMBL" id="KAF8481217.1"/>
    </source>
</evidence>
<evidence type="ECO:0000256" key="5">
    <source>
        <dbReference type="ARBA" id="ARBA00020265"/>
    </source>
</evidence>
<name>A0A9P5MXV9_9AGAM</name>
<comment type="pathway">
    <text evidence="3">tRNA modification; 5-methoxycarbonylmethyl-2-thiouridine-tRNA biosynthesis.</text>
</comment>
<comment type="subcellular location">
    <subcellularLocation>
        <location evidence="2">Cytoplasm</location>
    </subcellularLocation>
    <subcellularLocation>
        <location evidence="1">Nucleus</location>
    </subcellularLocation>
</comment>
<evidence type="ECO:0000256" key="8">
    <source>
        <dbReference type="ARBA" id="ARBA00023242"/>
    </source>
</evidence>
<dbReference type="Gene3D" id="3.40.50.300">
    <property type="entry name" value="P-loop containing nucleotide triphosphate hydrolases"/>
    <property type="match status" value="1"/>
</dbReference>